<dbReference type="OrthoDB" id="333038at2"/>
<name>K2K1P5_9GAMM</name>
<keyword evidence="4" id="KW-1185">Reference proteome</keyword>
<dbReference type="Proteomes" id="UP000006755">
    <property type="component" value="Unassembled WGS sequence"/>
</dbReference>
<dbReference type="GO" id="GO:0047617">
    <property type="term" value="F:fatty acyl-CoA hydrolase activity"/>
    <property type="evidence" value="ECO:0007669"/>
    <property type="project" value="TreeGrafter"/>
</dbReference>
<comment type="similarity">
    <text evidence="1">Belongs to the 4-hydroxybenzoyl-CoA thioesterase family.</text>
</comment>
<dbReference type="Pfam" id="PF13279">
    <property type="entry name" value="4HBT_2"/>
    <property type="match status" value="1"/>
</dbReference>
<dbReference type="Gene3D" id="3.10.129.10">
    <property type="entry name" value="Hotdog Thioesterase"/>
    <property type="match status" value="1"/>
</dbReference>
<dbReference type="SUPFAM" id="SSF54637">
    <property type="entry name" value="Thioesterase/thiol ester dehydrase-isomerase"/>
    <property type="match status" value="1"/>
</dbReference>
<protein>
    <submittedName>
        <fullName evidence="3">Esterase</fullName>
    </submittedName>
</protein>
<gene>
    <name evidence="3" type="ORF">B3C1_03985</name>
</gene>
<proteinExistence type="inferred from homology"/>
<keyword evidence="2" id="KW-0378">Hydrolase</keyword>
<sequence length="138" mass="14779">MARITLQFPTPVLYRCPLTLRIGDINHGQHLGHDTLVSLLHEGRCCWLASHGLSEGDSGGAAQVVAELAVNYLGEAFYPQQLTMELAAGELSSKGVEIYQRLSREDGKAVAVAKVGLVFFDMGARAAVAVPDAFKALL</sequence>
<evidence type="ECO:0000313" key="4">
    <source>
        <dbReference type="Proteomes" id="UP000006755"/>
    </source>
</evidence>
<accession>K2K1P5</accession>
<evidence type="ECO:0000256" key="2">
    <source>
        <dbReference type="ARBA" id="ARBA00022801"/>
    </source>
</evidence>
<dbReference type="PANTHER" id="PTHR31793:SF27">
    <property type="entry name" value="NOVEL THIOESTERASE SUPERFAMILY DOMAIN AND SAPOSIN A-TYPE DOMAIN CONTAINING PROTEIN (0610012H03RIK)"/>
    <property type="match status" value="1"/>
</dbReference>
<comment type="caution">
    <text evidence="3">The sequence shown here is derived from an EMBL/GenBank/DDBJ whole genome shotgun (WGS) entry which is preliminary data.</text>
</comment>
<dbReference type="InterPro" id="IPR029069">
    <property type="entry name" value="HotDog_dom_sf"/>
</dbReference>
<evidence type="ECO:0000256" key="1">
    <source>
        <dbReference type="ARBA" id="ARBA00005953"/>
    </source>
</evidence>
<dbReference type="eggNOG" id="COG0824">
    <property type="taxonomic scope" value="Bacteria"/>
</dbReference>
<dbReference type="RefSeq" id="WP_008483076.1">
    <property type="nucleotide sequence ID" value="NZ_AMRI01000004.1"/>
</dbReference>
<dbReference type="CDD" id="cd00586">
    <property type="entry name" value="4HBT"/>
    <property type="match status" value="1"/>
</dbReference>
<evidence type="ECO:0000313" key="3">
    <source>
        <dbReference type="EMBL" id="EKE76724.1"/>
    </source>
</evidence>
<dbReference type="AlphaFoldDB" id="K2K1P5"/>
<dbReference type="STRING" id="745411.B3C1_03985"/>
<dbReference type="PANTHER" id="PTHR31793">
    <property type="entry name" value="4-HYDROXYBENZOYL-COA THIOESTERASE FAMILY MEMBER"/>
    <property type="match status" value="1"/>
</dbReference>
<dbReference type="EMBL" id="AMRI01000004">
    <property type="protein sequence ID" value="EKE76724.1"/>
    <property type="molecule type" value="Genomic_DNA"/>
</dbReference>
<dbReference type="InterPro" id="IPR050563">
    <property type="entry name" value="4-hydroxybenzoyl-CoA_TE"/>
</dbReference>
<organism evidence="3 4">
    <name type="scientific">Gallaecimonas xiamenensis 3-C-1</name>
    <dbReference type="NCBI Taxonomy" id="745411"/>
    <lineage>
        <taxon>Bacteria</taxon>
        <taxon>Pseudomonadati</taxon>
        <taxon>Pseudomonadota</taxon>
        <taxon>Gammaproteobacteria</taxon>
        <taxon>Enterobacterales</taxon>
        <taxon>Gallaecimonadaceae</taxon>
        <taxon>Gallaecimonas</taxon>
    </lineage>
</organism>
<reference evidence="3 4" key="1">
    <citation type="journal article" date="2012" name="J. Bacteriol.">
        <title>Genome Sequence of Gallaecimonas xiamenensis Type Strain 3-C-1.</title>
        <authorList>
            <person name="Lai Q."/>
            <person name="Wang L."/>
            <person name="Wang W."/>
            <person name="Shao Z."/>
        </authorList>
    </citation>
    <scope>NUCLEOTIDE SEQUENCE [LARGE SCALE GENOMIC DNA]</scope>
    <source>
        <strain evidence="3 4">3-C-1</strain>
    </source>
</reference>